<dbReference type="Proteomes" id="UP000008553">
    <property type="component" value="Unassembled WGS sequence"/>
</dbReference>
<evidence type="ECO:0000313" key="2">
    <source>
        <dbReference type="EMBL" id="EAA22645.1"/>
    </source>
</evidence>
<evidence type="ECO:0000313" key="3">
    <source>
        <dbReference type="Proteomes" id="UP000008553"/>
    </source>
</evidence>
<gene>
    <name evidence="2" type="ORF">PY03113</name>
</gene>
<protein>
    <submittedName>
        <fullName evidence="2">Uncharacterized protein</fullName>
    </submittedName>
</protein>
<evidence type="ECO:0000256" key="1">
    <source>
        <dbReference type="SAM" id="MobiDB-lite"/>
    </source>
</evidence>
<accession>Q7RJZ2</accession>
<proteinExistence type="predicted"/>
<organism evidence="2 3">
    <name type="scientific">Plasmodium yoelii yoelii</name>
    <dbReference type="NCBI Taxonomy" id="73239"/>
    <lineage>
        <taxon>Eukaryota</taxon>
        <taxon>Sar</taxon>
        <taxon>Alveolata</taxon>
        <taxon>Apicomplexa</taxon>
        <taxon>Aconoidasida</taxon>
        <taxon>Haemosporida</taxon>
        <taxon>Plasmodiidae</taxon>
        <taxon>Plasmodium</taxon>
        <taxon>Plasmodium (Vinckeia)</taxon>
    </lineage>
</organism>
<keyword evidence="3" id="KW-1185">Reference proteome</keyword>
<dbReference type="InParanoid" id="Q7RJZ2"/>
<dbReference type="PaxDb" id="73239-Q7RJZ2"/>
<reference evidence="2 3" key="1">
    <citation type="journal article" date="2002" name="Nature">
        <title>Genome sequence and comparative analysis of the model rodent malaria parasite Plasmodium yoelii yoelii.</title>
        <authorList>
            <person name="Carlton J.M."/>
            <person name="Angiuoli S.V."/>
            <person name="Suh B.B."/>
            <person name="Kooij T.W."/>
            <person name="Pertea M."/>
            <person name="Silva J.C."/>
            <person name="Ermolaeva M.D."/>
            <person name="Allen J.E."/>
            <person name="Selengut J.D."/>
            <person name="Koo H.L."/>
            <person name="Peterson J.D."/>
            <person name="Pop M."/>
            <person name="Kosack D.S."/>
            <person name="Shumway M.F."/>
            <person name="Bidwell S.L."/>
            <person name="Shallom S.J."/>
            <person name="van Aken S.E."/>
            <person name="Riedmuller S.B."/>
            <person name="Feldblyum T.V."/>
            <person name="Cho J.K."/>
            <person name="Quackenbush J."/>
            <person name="Sedegah M."/>
            <person name="Shoaibi A."/>
            <person name="Cummings L.M."/>
            <person name="Florens L."/>
            <person name="Yates J.R."/>
            <person name="Raine J.D."/>
            <person name="Sinden R.E."/>
            <person name="Harris M.A."/>
            <person name="Cunningham D.A."/>
            <person name="Preiser P.R."/>
            <person name="Bergman L.W."/>
            <person name="Vaidya A.B."/>
            <person name="van Lin L.H."/>
            <person name="Janse C.J."/>
            <person name="Waters A.P."/>
            <person name="Smith H.O."/>
            <person name="White O.R."/>
            <person name="Salzberg S.L."/>
            <person name="Venter J.C."/>
            <person name="Fraser C.M."/>
            <person name="Hoffman S.L."/>
            <person name="Gardner M.J."/>
            <person name="Carucci D.J."/>
        </authorList>
    </citation>
    <scope>NUCLEOTIDE SEQUENCE [LARGE SCALE GENOMIC DNA]</scope>
    <source>
        <strain evidence="2 3">17XNL</strain>
    </source>
</reference>
<sequence length="34" mass="4304">MLLSQKRKTKKKNKKKQGKQRRKPKLFLHFFQLY</sequence>
<comment type="caution">
    <text evidence="2">The sequence shown here is derived from an EMBL/GenBank/DDBJ whole genome shotgun (WGS) entry which is preliminary data.</text>
</comment>
<dbReference type="EMBL" id="AABL01000881">
    <property type="protein sequence ID" value="EAA22645.1"/>
    <property type="molecule type" value="Genomic_DNA"/>
</dbReference>
<name>Q7RJZ2_PLAYO</name>
<dbReference type="AlphaFoldDB" id="Q7RJZ2"/>
<feature type="region of interest" description="Disordered" evidence="1">
    <location>
        <begin position="1"/>
        <end position="24"/>
    </location>
</feature>